<dbReference type="GeneID" id="25400795"/>
<dbReference type="KEGG" id="thf:MA03_01150"/>
<dbReference type="Pfam" id="PF03703">
    <property type="entry name" value="bPH_2"/>
    <property type="match status" value="1"/>
</dbReference>
<evidence type="ECO:0000313" key="4">
    <source>
        <dbReference type="Proteomes" id="UP000067434"/>
    </source>
</evidence>
<dbReference type="Proteomes" id="UP000067434">
    <property type="component" value="Chromosome"/>
</dbReference>
<keyword evidence="1" id="KW-1133">Transmembrane helix</keyword>
<proteinExistence type="predicted"/>
<keyword evidence="1" id="KW-0812">Transmembrane</keyword>
<dbReference type="AlphaFoldDB" id="A0A0F7FGA6"/>
<evidence type="ECO:0000256" key="1">
    <source>
        <dbReference type="SAM" id="Phobius"/>
    </source>
</evidence>
<dbReference type="HOGENOM" id="CLU_1096758_0_0_2"/>
<dbReference type="InterPro" id="IPR005182">
    <property type="entry name" value="YdbS-like_PH"/>
</dbReference>
<dbReference type="PATRIC" id="fig|1550241.5.peg.234"/>
<dbReference type="RefSeq" id="WP_052883514.1">
    <property type="nucleotide sequence ID" value="NZ_CP009961.1"/>
</dbReference>
<accession>A0A0F7FGA6</accession>
<feature type="transmembrane region" description="Helical" evidence="1">
    <location>
        <begin position="62"/>
        <end position="88"/>
    </location>
</feature>
<name>A0A0F7FGA6_9CREN</name>
<keyword evidence="4" id="KW-1185">Reference proteome</keyword>
<evidence type="ECO:0000313" key="3">
    <source>
        <dbReference type="EMBL" id="AKG38170.1"/>
    </source>
</evidence>
<feature type="transmembrane region" description="Helical" evidence="1">
    <location>
        <begin position="118"/>
        <end position="139"/>
    </location>
</feature>
<evidence type="ECO:0000259" key="2">
    <source>
        <dbReference type="Pfam" id="PF03703"/>
    </source>
</evidence>
<gene>
    <name evidence="3" type="ORF">MA03_01150</name>
</gene>
<dbReference type="OrthoDB" id="382609at2157"/>
<reference evidence="3 4" key="1">
    <citation type="journal article" date="2015" name="Stand. Genomic Sci.">
        <title>Complete genome sequence of and proposal of Thermofilum uzonense sp. nov. a novel hyperthermophilic crenarchaeon and emended description of the genus Thermofilum.</title>
        <authorList>
            <person name="Toshchakov S.V."/>
            <person name="Korzhenkov A.A."/>
            <person name="Samarov N.I."/>
            <person name="Mazunin I.O."/>
            <person name="Mozhey O.I."/>
            <person name="Shmyr I.S."/>
            <person name="Derbikova K.S."/>
            <person name="Taranov E.A."/>
            <person name="Dominova I.N."/>
            <person name="Bonch-Osmolovskaya E.A."/>
            <person name="Patrushev M.V."/>
            <person name="Podosokorskaya O.A."/>
            <person name="Kublanov I.V."/>
        </authorList>
    </citation>
    <scope>NUCLEOTIDE SEQUENCE [LARGE SCALE GENOMIC DNA]</scope>
    <source>
        <strain evidence="3 4">1807-2</strain>
    </source>
</reference>
<feature type="transmembrane region" description="Helical" evidence="1">
    <location>
        <begin position="21"/>
        <end position="42"/>
    </location>
</feature>
<keyword evidence="1" id="KW-0472">Membrane</keyword>
<sequence length="253" mass="28311">MSRHDEAVWKDKPTVFSFLGVYLLYSLPLLSLVLAHLLWLGLPAEFKTQLQTLSPILLWITMLHFPSSLIYVSAFLISTALGVLNWIVRVDIKPLVFTLGGFVVVEATRRLSIVPGDFNTLILLFLAYSLIGVLGVDLYRRSFTYYVFPDTIVIKGGFVNKWERVVRKDFVSDVVVIVPFLGHLFGYAHILPVTQSQIGLGDTFSLSGVSVEKRGVGVLVGGGKRVVGVEPRPWNCIFGVRNYNDVKRAILER</sequence>
<dbReference type="EMBL" id="CP009961">
    <property type="protein sequence ID" value="AKG38170.1"/>
    <property type="molecule type" value="Genomic_DNA"/>
</dbReference>
<protein>
    <recommendedName>
        <fullName evidence="2">YdbS-like PH domain-containing protein</fullName>
    </recommendedName>
</protein>
<dbReference type="STRING" id="1550241.MA03_01150"/>
<organism evidence="3 4">
    <name type="scientific">Infirmifilum uzonense</name>
    <dbReference type="NCBI Taxonomy" id="1550241"/>
    <lineage>
        <taxon>Archaea</taxon>
        <taxon>Thermoproteota</taxon>
        <taxon>Thermoprotei</taxon>
        <taxon>Thermofilales</taxon>
        <taxon>Thermofilaceae</taxon>
        <taxon>Infirmifilum</taxon>
    </lineage>
</organism>
<feature type="domain" description="YdbS-like PH" evidence="2">
    <location>
        <begin position="141"/>
        <end position="209"/>
    </location>
</feature>